<dbReference type="SUPFAM" id="SSF46458">
    <property type="entry name" value="Globin-like"/>
    <property type="match status" value="1"/>
</dbReference>
<keyword evidence="2" id="KW-1185">Reference proteome</keyword>
<dbReference type="InterPro" id="IPR012292">
    <property type="entry name" value="Globin/Proto"/>
</dbReference>
<dbReference type="AlphaFoldDB" id="A0A914DV66"/>
<feature type="compositionally biased region" description="Basic residues" evidence="1">
    <location>
        <begin position="1"/>
        <end position="11"/>
    </location>
</feature>
<feature type="compositionally biased region" description="Low complexity" evidence="1">
    <location>
        <begin position="232"/>
        <end position="247"/>
    </location>
</feature>
<reference evidence="3" key="1">
    <citation type="submission" date="2022-11" db="UniProtKB">
        <authorList>
            <consortium name="WormBaseParasite"/>
        </authorList>
    </citation>
    <scope>IDENTIFICATION</scope>
</reference>
<dbReference type="CDD" id="cd01040">
    <property type="entry name" value="Mb-like"/>
    <property type="match status" value="1"/>
</dbReference>
<dbReference type="InterPro" id="IPR009050">
    <property type="entry name" value="Globin-like_sf"/>
</dbReference>
<proteinExistence type="predicted"/>
<accession>A0A914DV66</accession>
<dbReference type="GO" id="GO:0019825">
    <property type="term" value="F:oxygen binding"/>
    <property type="evidence" value="ECO:0007669"/>
    <property type="project" value="InterPro"/>
</dbReference>
<evidence type="ECO:0000313" key="3">
    <source>
        <dbReference type="WBParaSite" id="ACRNAN_scaffold3846.g12272.t1"/>
    </source>
</evidence>
<dbReference type="GO" id="GO:0020037">
    <property type="term" value="F:heme binding"/>
    <property type="evidence" value="ECO:0007669"/>
    <property type="project" value="InterPro"/>
</dbReference>
<organism evidence="2 3">
    <name type="scientific">Acrobeloides nanus</name>
    <dbReference type="NCBI Taxonomy" id="290746"/>
    <lineage>
        <taxon>Eukaryota</taxon>
        <taxon>Metazoa</taxon>
        <taxon>Ecdysozoa</taxon>
        <taxon>Nematoda</taxon>
        <taxon>Chromadorea</taxon>
        <taxon>Rhabditida</taxon>
        <taxon>Tylenchina</taxon>
        <taxon>Cephalobomorpha</taxon>
        <taxon>Cephaloboidea</taxon>
        <taxon>Cephalobidae</taxon>
        <taxon>Acrobeloides</taxon>
    </lineage>
</organism>
<feature type="region of interest" description="Disordered" evidence="1">
    <location>
        <begin position="207"/>
        <end position="253"/>
    </location>
</feature>
<dbReference type="WBParaSite" id="ACRNAN_scaffold3846.g12272.t1">
    <property type="protein sequence ID" value="ACRNAN_scaffold3846.g12272.t1"/>
    <property type="gene ID" value="ACRNAN_scaffold3846.g12272"/>
</dbReference>
<protein>
    <submittedName>
        <fullName evidence="3">Globin family profile domain-containing protein</fullName>
    </submittedName>
</protein>
<dbReference type="Gene3D" id="1.10.490.10">
    <property type="entry name" value="Globins"/>
    <property type="match status" value="1"/>
</dbReference>
<evidence type="ECO:0000256" key="1">
    <source>
        <dbReference type="SAM" id="MobiDB-lite"/>
    </source>
</evidence>
<feature type="compositionally biased region" description="Basic and acidic residues" evidence="1">
    <location>
        <begin position="219"/>
        <end position="231"/>
    </location>
</feature>
<dbReference type="InterPro" id="IPR044399">
    <property type="entry name" value="Mb-like_M"/>
</dbReference>
<sequence length="338" mass="37945">MVHPMVSKHRSLSPQKRLAPHRGDSLRGSFRSENDATIAEHEQMYGNGATPRTLGSRRTRSFRNPNRIQGSFRITTCPLTGMTMTQKRLILNKWKEMDRQTIIDLGRNILETTFRRDPRFLRVIDLENAVGNSNDWKAHLNFRIHLQRFCSMLADVIRTLDDPQIGLDRLREFGASYAISENQGERRVPSGYWDTLAFAMNNAAKDLQVESSRSSESPSPHDRKLITRDSDSSMTSNNSVISSSYPNGSIPPTPKRIGSVCPIAAEAWNQLALHISSQMKFAYEMERLLQAELKKLSLGNAANLDELENGQVAEDTTPPCSSPIGSTTKIPLSMQTCV</sequence>
<name>A0A914DV66_9BILA</name>
<feature type="region of interest" description="Disordered" evidence="1">
    <location>
        <begin position="1"/>
        <end position="29"/>
    </location>
</feature>
<evidence type="ECO:0000313" key="2">
    <source>
        <dbReference type="Proteomes" id="UP000887540"/>
    </source>
</evidence>
<dbReference type="Proteomes" id="UP000887540">
    <property type="component" value="Unplaced"/>
</dbReference>